<comment type="caution">
    <text evidence="1">The sequence shown here is derived from an EMBL/GenBank/DDBJ whole genome shotgun (WGS) entry which is preliminary data.</text>
</comment>
<organism evidence="1 2">
    <name type="scientific">Paenibacillus agricola</name>
    <dbReference type="NCBI Taxonomy" id="2716264"/>
    <lineage>
        <taxon>Bacteria</taxon>
        <taxon>Bacillati</taxon>
        <taxon>Bacillota</taxon>
        <taxon>Bacilli</taxon>
        <taxon>Bacillales</taxon>
        <taxon>Paenibacillaceae</taxon>
        <taxon>Paenibacillus</taxon>
    </lineage>
</organism>
<reference evidence="1" key="1">
    <citation type="submission" date="2020-03" db="EMBL/GenBank/DDBJ databases">
        <title>Draft sequencing of Paenibacilllus sp. S3N08.</title>
        <authorList>
            <person name="Kim D.-U."/>
        </authorList>
    </citation>
    <scope>NUCLEOTIDE SEQUENCE</scope>
    <source>
        <strain evidence="1">S3N08</strain>
    </source>
</reference>
<dbReference type="Gene3D" id="3.40.50.300">
    <property type="entry name" value="P-loop containing nucleotide triphosphate hydrolases"/>
    <property type="match status" value="1"/>
</dbReference>
<protein>
    <submittedName>
        <fullName evidence="1">Adenylate kinase</fullName>
    </submittedName>
</protein>
<dbReference type="RefSeq" id="WP_166157874.1">
    <property type="nucleotide sequence ID" value="NZ_JAAOIW010000030.1"/>
</dbReference>
<dbReference type="EMBL" id="JAAOIW010000030">
    <property type="protein sequence ID" value="NHN35304.1"/>
    <property type="molecule type" value="Genomic_DNA"/>
</dbReference>
<dbReference type="GO" id="GO:0016301">
    <property type="term" value="F:kinase activity"/>
    <property type="evidence" value="ECO:0007669"/>
    <property type="project" value="UniProtKB-KW"/>
</dbReference>
<accession>A0ABX0JKX2</accession>
<name>A0ABX0JKX2_9BACL</name>
<dbReference type="InterPro" id="IPR027417">
    <property type="entry name" value="P-loop_NTPase"/>
</dbReference>
<evidence type="ECO:0000313" key="1">
    <source>
        <dbReference type="EMBL" id="NHN35304.1"/>
    </source>
</evidence>
<gene>
    <name evidence="1" type="ORF">G9U52_36905</name>
</gene>
<keyword evidence="1" id="KW-0418">Kinase</keyword>
<sequence>MLYIIGGGSRCGKTTSANKMLKEKNIPYFSLDYLMMGIANGIPEFGVYPTEGDYITAQRMWKIVNPLMTAMVENRIDYTIEGVQVVPSYMAQFAQKHPGKVKSCFIGLADIDVKLSVEQIKFYSSQTENDGFKHLTHTEIVHQIERIKADSLKIRQECLRYHLKYFESSGDFNKTIDSVVAYLIES</sequence>
<evidence type="ECO:0000313" key="2">
    <source>
        <dbReference type="Proteomes" id="UP001165962"/>
    </source>
</evidence>
<keyword evidence="2" id="KW-1185">Reference proteome</keyword>
<keyword evidence="1" id="KW-0808">Transferase</keyword>
<proteinExistence type="predicted"/>
<dbReference type="Proteomes" id="UP001165962">
    <property type="component" value="Unassembled WGS sequence"/>
</dbReference>
<dbReference type="SUPFAM" id="SSF52540">
    <property type="entry name" value="P-loop containing nucleoside triphosphate hydrolases"/>
    <property type="match status" value="1"/>
</dbReference>